<organism evidence="10 11">
    <name type="scientific">Desulfosporosinus hippei DSM 8344</name>
    <dbReference type="NCBI Taxonomy" id="1121419"/>
    <lineage>
        <taxon>Bacteria</taxon>
        <taxon>Bacillati</taxon>
        <taxon>Bacillota</taxon>
        <taxon>Clostridia</taxon>
        <taxon>Eubacteriales</taxon>
        <taxon>Desulfitobacteriaceae</taxon>
        <taxon>Desulfosporosinus</taxon>
    </lineage>
</organism>
<evidence type="ECO:0000256" key="1">
    <source>
        <dbReference type="ARBA" id="ARBA00004651"/>
    </source>
</evidence>
<dbReference type="PANTHER" id="PTHR30614">
    <property type="entry name" value="MEMBRANE COMPONENT OF AMINO ACID ABC TRANSPORTER"/>
    <property type="match status" value="1"/>
</dbReference>
<reference evidence="11" key="1">
    <citation type="submission" date="2016-10" db="EMBL/GenBank/DDBJ databases">
        <authorList>
            <person name="Varghese N."/>
            <person name="Submissions S."/>
        </authorList>
    </citation>
    <scope>NUCLEOTIDE SEQUENCE [LARGE SCALE GENOMIC DNA]</scope>
    <source>
        <strain evidence="11">DSM 8344</strain>
    </source>
</reference>
<dbReference type="PANTHER" id="PTHR30614:SF0">
    <property type="entry name" value="L-CYSTINE TRANSPORT SYSTEM PERMEASE PROTEIN TCYL"/>
    <property type="match status" value="1"/>
</dbReference>
<dbReference type="RefSeq" id="WP_092331443.1">
    <property type="nucleotide sequence ID" value="NZ_FNCP01000005.1"/>
</dbReference>
<dbReference type="STRING" id="1121419.SAMN05443529_105181"/>
<evidence type="ECO:0000256" key="6">
    <source>
        <dbReference type="ARBA" id="ARBA00022989"/>
    </source>
</evidence>
<evidence type="ECO:0000313" key="10">
    <source>
        <dbReference type="EMBL" id="SDG72187.1"/>
    </source>
</evidence>
<keyword evidence="2 8" id="KW-0813">Transport</keyword>
<feature type="transmembrane region" description="Helical" evidence="8">
    <location>
        <begin position="55"/>
        <end position="77"/>
    </location>
</feature>
<feature type="transmembrane region" description="Helical" evidence="8">
    <location>
        <begin position="20"/>
        <end position="43"/>
    </location>
</feature>
<dbReference type="InterPro" id="IPR035906">
    <property type="entry name" value="MetI-like_sf"/>
</dbReference>
<keyword evidence="7 8" id="KW-0472">Membrane</keyword>
<feature type="transmembrane region" description="Helical" evidence="8">
    <location>
        <begin position="187"/>
        <end position="206"/>
    </location>
</feature>
<feature type="domain" description="ABC transmembrane type-1" evidence="9">
    <location>
        <begin position="19"/>
        <end position="206"/>
    </location>
</feature>
<dbReference type="SUPFAM" id="SSF161098">
    <property type="entry name" value="MetI-like"/>
    <property type="match status" value="1"/>
</dbReference>
<dbReference type="AlphaFoldDB" id="A0A1G7WJJ4"/>
<keyword evidence="11" id="KW-1185">Reference proteome</keyword>
<dbReference type="InterPro" id="IPR010065">
    <property type="entry name" value="AA_ABC_transptr_permease_3TM"/>
</dbReference>
<comment type="subcellular location">
    <subcellularLocation>
        <location evidence="1 8">Cell membrane</location>
        <topology evidence="1 8">Multi-pass membrane protein</topology>
    </subcellularLocation>
</comment>
<sequence length="222" mass="24328">MNLDFSIIIKYLPFLLQGAGLTIELAVLGIAFGIFIGLIAALLKISHTPLRYVAHFYIWLVRGTPLLVQLFLIYFGLPQLGITLSAFASSVLGLGINSGAYLAEVFRGGIEAIPKGQTEASLSLGMGKILTLRRIIFPQALRISIPSLGNQFIISLKDSSLCSVITMSELLQTSQRFASVTFGSLEFYTTAALFYLLMTTVISAVLRSLEWRLSKENRTRAC</sequence>
<dbReference type="GO" id="GO:0043190">
    <property type="term" value="C:ATP-binding cassette (ABC) transporter complex"/>
    <property type="evidence" value="ECO:0007669"/>
    <property type="project" value="InterPro"/>
</dbReference>
<proteinExistence type="inferred from homology"/>
<dbReference type="Pfam" id="PF00528">
    <property type="entry name" value="BPD_transp_1"/>
    <property type="match status" value="1"/>
</dbReference>
<dbReference type="InterPro" id="IPR043429">
    <property type="entry name" value="ArtM/GltK/GlnP/TcyL/YhdX-like"/>
</dbReference>
<comment type="similarity">
    <text evidence="8">Belongs to the binding-protein-dependent transport system permease family.</text>
</comment>
<dbReference type="EMBL" id="FNCP01000005">
    <property type="protein sequence ID" value="SDG72187.1"/>
    <property type="molecule type" value="Genomic_DNA"/>
</dbReference>
<gene>
    <name evidence="10" type="ORF">SAMN05443529_105181</name>
</gene>
<dbReference type="Gene3D" id="1.10.3720.10">
    <property type="entry name" value="MetI-like"/>
    <property type="match status" value="1"/>
</dbReference>
<dbReference type="NCBIfam" id="TIGR01726">
    <property type="entry name" value="HEQRo_perm_3TM"/>
    <property type="match status" value="1"/>
</dbReference>
<evidence type="ECO:0000256" key="7">
    <source>
        <dbReference type="ARBA" id="ARBA00023136"/>
    </source>
</evidence>
<dbReference type="GO" id="GO:0022857">
    <property type="term" value="F:transmembrane transporter activity"/>
    <property type="evidence" value="ECO:0007669"/>
    <property type="project" value="InterPro"/>
</dbReference>
<keyword evidence="6 8" id="KW-1133">Transmembrane helix</keyword>
<accession>A0A1G7WJJ4</accession>
<evidence type="ECO:0000313" key="11">
    <source>
        <dbReference type="Proteomes" id="UP000198656"/>
    </source>
</evidence>
<keyword evidence="3" id="KW-1003">Cell membrane</keyword>
<name>A0A1G7WJJ4_9FIRM</name>
<dbReference type="PROSITE" id="PS50928">
    <property type="entry name" value="ABC_TM1"/>
    <property type="match status" value="1"/>
</dbReference>
<dbReference type="OrthoDB" id="9787841at2"/>
<evidence type="ECO:0000256" key="5">
    <source>
        <dbReference type="ARBA" id="ARBA00022970"/>
    </source>
</evidence>
<dbReference type="GO" id="GO:0006865">
    <property type="term" value="P:amino acid transport"/>
    <property type="evidence" value="ECO:0007669"/>
    <property type="project" value="UniProtKB-KW"/>
</dbReference>
<evidence type="ECO:0000256" key="4">
    <source>
        <dbReference type="ARBA" id="ARBA00022692"/>
    </source>
</evidence>
<evidence type="ECO:0000256" key="8">
    <source>
        <dbReference type="RuleBase" id="RU363032"/>
    </source>
</evidence>
<evidence type="ECO:0000256" key="2">
    <source>
        <dbReference type="ARBA" id="ARBA00022448"/>
    </source>
</evidence>
<evidence type="ECO:0000256" key="3">
    <source>
        <dbReference type="ARBA" id="ARBA00022475"/>
    </source>
</evidence>
<dbReference type="FunFam" id="1.10.3720.10:FF:000033">
    <property type="entry name" value="Polar amino acid ABC transporter permease"/>
    <property type="match status" value="1"/>
</dbReference>
<dbReference type="Proteomes" id="UP000198656">
    <property type="component" value="Unassembled WGS sequence"/>
</dbReference>
<dbReference type="CDD" id="cd06261">
    <property type="entry name" value="TM_PBP2"/>
    <property type="match status" value="1"/>
</dbReference>
<dbReference type="InterPro" id="IPR000515">
    <property type="entry name" value="MetI-like"/>
</dbReference>
<protein>
    <submittedName>
        <fullName evidence="10">Polar amino acid transport system permease protein/cystine transport system permease protein</fullName>
    </submittedName>
</protein>
<evidence type="ECO:0000259" key="9">
    <source>
        <dbReference type="PROSITE" id="PS50928"/>
    </source>
</evidence>
<keyword evidence="5" id="KW-0029">Amino-acid transport</keyword>
<keyword evidence="4 8" id="KW-0812">Transmembrane</keyword>